<accession>A0A0A8YIF0</accession>
<protein>
    <submittedName>
        <fullName evidence="1">Uncharacterized protein</fullName>
    </submittedName>
</protein>
<dbReference type="AlphaFoldDB" id="A0A0A8YIF0"/>
<dbReference type="EMBL" id="GBRH01272650">
    <property type="protein sequence ID" value="JAD25245.1"/>
    <property type="molecule type" value="Transcribed_RNA"/>
</dbReference>
<reference evidence="1" key="1">
    <citation type="submission" date="2014-09" db="EMBL/GenBank/DDBJ databases">
        <authorList>
            <person name="Magalhaes I.L.F."/>
            <person name="Oliveira U."/>
            <person name="Santos F.R."/>
            <person name="Vidigal T.H.D.A."/>
            <person name="Brescovit A.D."/>
            <person name="Santos A.J."/>
        </authorList>
    </citation>
    <scope>NUCLEOTIDE SEQUENCE</scope>
    <source>
        <tissue evidence="1">Shoot tissue taken approximately 20 cm above the soil surface</tissue>
    </source>
</reference>
<sequence>MFGDSPSLLQMSLGEVDNKFLYLRNCNSRTSACVP</sequence>
<reference evidence="1" key="2">
    <citation type="journal article" date="2015" name="Data Brief">
        <title>Shoot transcriptome of the giant reed, Arundo donax.</title>
        <authorList>
            <person name="Barrero R.A."/>
            <person name="Guerrero F.D."/>
            <person name="Moolhuijzen P."/>
            <person name="Goolsby J.A."/>
            <person name="Tidwell J."/>
            <person name="Bellgard S.E."/>
            <person name="Bellgard M.I."/>
        </authorList>
    </citation>
    <scope>NUCLEOTIDE SEQUENCE</scope>
    <source>
        <tissue evidence="1">Shoot tissue taken approximately 20 cm above the soil surface</tissue>
    </source>
</reference>
<evidence type="ECO:0000313" key="1">
    <source>
        <dbReference type="EMBL" id="JAD25245.1"/>
    </source>
</evidence>
<organism evidence="1">
    <name type="scientific">Arundo donax</name>
    <name type="common">Giant reed</name>
    <name type="synonym">Donax arundinaceus</name>
    <dbReference type="NCBI Taxonomy" id="35708"/>
    <lineage>
        <taxon>Eukaryota</taxon>
        <taxon>Viridiplantae</taxon>
        <taxon>Streptophyta</taxon>
        <taxon>Embryophyta</taxon>
        <taxon>Tracheophyta</taxon>
        <taxon>Spermatophyta</taxon>
        <taxon>Magnoliopsida</taxon>
        <taxon>Liliopsida</taxon>
        <taxon>Poales</taxon>
        <taxon>Poaceae</taxon>
        <taxon>PACMAD clade</taxon>
        <taxon>Arundinoideae</taxon>
        <taxon>Arundineae</taxon>
        <taxon>Arundo</taxon>
    </lineage>
</organism>
<proteinExistence type="predicted"/>
<name>A0A0A8YIF0_ARUDO</name>